<proteinExistence type="predicted"/>
<keyword evidence="1" id="KW-0812">Transmembrane</keyword>
<dbReference type="SUPFAM" id="SSF103473">
    <property type="entry name" value="MFS general substrate transporter"/>
    <property type="match status" value="1"/>
</dbReference>
<comment type="caution">
    <text evidence="2">The sequence shown here is derived from an EMBL/GenBank/DDBJ whole genome shotgun (WGS) entry which is preliminary data.</text>
</comment>
<organism evidence="2 3">
    <name type="scientific">Halolactibacillus halophilus</name>
    <dbReference type="NCBI Taxonomy" id="306540"/>
    <lineage>
        <taxon>Bacteria</taxon>
        <taxon>Bacillati</taxon>
        <taxon>Bacillota</taxon>
        <taxon>Bacilli</taxon>
        <taxon>Bacillales</taxon>
        <taxon>Bacillaceae</taxon>
        <taxon>Halolactibacillus</taxon>
    </lineage>
</organism>
<reference evidence="2 3" key="1">
    <citation type="submission" date="2019-07" db="EMBL/GenBank/DDBJ databases">
        <title>Whole genome shotgun sequence of Halolactibacillus halophilus NBRC 100868.</title>
        <authorList>
            <person name="Hosoyama A."/>
            <person name="Uohara A."/>
            <person name="Ohji S."/>
            <person name="Ichikawa N."/>
        </authorList>
    </citation>
    <scope>NUCLEOTIDE SEQUENCE [LARGE SCALE GENOMIC DNA]</scope>
    <source>
        <strain evidence="2 3">NBRC 100868</strain>
    </source>
</reference>
<accession>A0ABQ0VJ16</accession>
<sequence length="59" mass="6302">MFGGGSSIGLLPVAYINDATGGYNTALYIFSGLVGITFVISLVMKQNIRSFERQSIQAN</sequence>
<keyword evidence="1" id="KW-0472">Membrane</keyword>
<dbReference type="EMBL" id="BJWI01000005">
    <property type="protein sequence ID" value="GEM01120.1"/>
    <property type="molecule type" value="Genomic_DNA"/>
</dbReference>
<evidence type="ECO:0000313" key="3">
    <source>
        <dbReference type="Proteomes" id="UP000321547"/>
    </source>
</evidence>
<keyword evidence="3" id="KW-1185">Reference proteome</keyword>
<evidence type="ECO:0008006" key="4">
    <source>
        <dbReference type="Google" id="ProtNLM"/>
    </source>
</evidence>
<keyword evidence="1" id="KW-1133">Transmembrane helix</keyword>
<feature type="transmembrane region" description="Helical" evidence="1">
    <location>
        <begin position="25"/>
        <end position="44"/>
    </location>
</feature>
<dbReference type="InterPro" id="IPR036259">
    <property type="entry name" value="MFS_trans_sf"/>
</dbReference>
<dbReference type="Proteomes" id="UP000321547">
    <property type="component" value="Unassembled WGS sequence"/>
</dbReference>
<evidence type="ECO:0000313" key="2">
    <source>
        <dbReference type="EMBL" id="GEM01120.1"/>
    </source>
</evidence>
<name>A0ABQ0VJ16_9BACI</name>
<evidence type="ECO:0000256" key="1">
    <source>
        <dbReference type="SAM" id="Phobius"/>
    </source>
</evidence>
<gene>
    <name evidence="2" type="ORF">HHA03_06520</name>
</gene>
<protein>
    <recommendedName>
        <fullName evidence="4">Major facilitator superfamily (MFS) profile domain-containing protein</fullName>
    </recommendedName>
</protein>